<dbReference type="EMBL" id="CP003811">
    <property type="protein sequence ID" value="AIQ93163.1"/>
    <property type="molecule type" value="Genomic_DNA"/>
</dbReference>
<dbReference type="HOGENOM" id="CLU_1633473_0_0_5"/>
<accession>A0A089P523</accession>
<dbReference type="Proteomes" id="UP000029492">
    <property type="component" value="Chromosome"/>
</dbReference>
<keyword evidence="2" id="KW-1185">Reference proteome</keyword>
<name>A0A089P523_9HYPH</name>
<gene>
    <name evidence="1" type="ORF">MOC_5408</name>
</gene>
<evidence type="ECO:0000313" key="2">
    <source>
        <dbReference type="Proteomes" id="UP000029492"/>
    </source>
</evidence>
<evidence type="ECO:0000313" key="1">
    <source>
        <dbReference type="EMBL" id="AIQ93163.1"/>
    </source>
</evidence>
<organism evidence="1 2">
    <name type="scientific">Methylobacterium oryzae CBMB20</name>
    <dbReference type="NCBI Taxonomy" id="693986"/>
    <lineage>
        <taxon>Bacteria</taxon>
        <taxon>Pseudomonadati</taxon>
        <taxon>Pseudomonadota</taxon>
        <taxon>Alphaproteobacteria</taxon>
        <taxon>Hyphomicrobiales</taxon>
        <taxon>Methylobacteriaceae</taxon>
        <taxon>Methylobacterium</taxon>
    </lineage>
</organism>
<protein>
    <submittedName>
        <fullName evidence="1">Protein of unassigned function</fullName>
    </submittedName>
</protein>
<dbReference type="AlphaFoldDB" id="A0A089P523"/>
<proteinExistence type="predicted"/>
<reference evidence="1 2" key="1">
    <citation type="journal article" date="2014" name="PLoS ONE">
        <title>Genome Information of Methylobacterium oryzae, a Plant-Probiotic Methylotroph in the Phyllosphere.</title>
        <authorList>
            <person name="Kwak M.J."/>
            <person name="Jeong H."/>
            <person name="Madhaiyan M."/>
            <person name="Lee Y."/>
            <person name="Sa T.M."/>
            <person name="Oh T.K."/>
            <person name="Kim J.F."/>
        </authorList>
    </citation>
    <scope>NUCLEOTIDE SEQUENCE [LARGE SCALE GENOMIC DNA]</scope>
    <source>
        <strain evidence="1 2">CBMB20</strain>
    </source>
</reference>
<sequence>MQLNSEEQQIEVLKIQSQKTTIAAQRLNMIDPARADRLSAMDQMISSSAAALKSISEEVFAQKEQIKVGEATRAEAIEYKKRLIDARLKNLKIRIERDGFDVNSSAAAKHLDIVLQLLDKEELYFQQEIERLKMRAPVAGKVQLFVGEGSPCKLGSVLFSIE</sequence>
<dbReference type="KEGG" id="mor:MOC_5408"/>